<evidence type="ECO:0000313" key="3">
    <source>
        <dbReference type="Proteomes" id="UP001630127"/>
    </source>
</evidence>
<sequence length="105" mass="12060">MDQDDLTNFLDSDDEEDGNIMPDSSQVPLPQPPRPNDLDHIYHAPTIKRVVGDVICYQTEYLHCLNWKLDILAWRINLEIDALLHHSASQSNDEKHDKARISRAA</sequence>
<dbReference type="Proteomes" id="UP001630127">
    <property type="component" value="Unassembled WGS sequence"/>
</dbReference>
<keyword evidence="3" id="KW-1185">Reference proteome</keyword>
<feature type="compositionally biased region" description="Acidic residues" evidence="1">
    <location>
        <begin position="1"/>
        <end position="18"/>
    </location>
</feature>
<protein>
    <submittedName>
        <fullName evidence="2">Uncharacterized protein</fullName>
    </submittedName>
</protein>
<dbReference type="EMBL" id="JBJUIK010000009">
    <property type="protein sequence ID" value="KAL3518889.1"/>
    <property type="molecule type" value="Genomic_DNA"/>
</dbReference>
<evidence type="ECO:0000313" key="2">
    <source>
        <dbReference type="EMBL" id="KAL3518889.1"/>
    </source>
</evidence>
<reference evidence="2 3" key="1">
    <citation type="submission" date="2024-11" db="EMBL/GenBank/DDBJ databases">
        <title>A near-complete genome assembly of Cinchona calisaya.</title>
        <authorList>
            <person name="Lian D.C."/>
            <person name="Zhao X.W."/>
            <person name="Wei L."/>
        </authorList>
    </citation>
    <scope>NUCLEOTIDE SEQUENCE [LARGE SCALE GENOMIC DNA]</scope>
    <source>
        <tissue evidence="2">Nenye</tissue>
    </source>
</reference>
<proteinExistence type="predicted"/>
<name>A0ABD2ZIB9_9GENT</name>
<accession>A0ABD2ZIB9</accession>
<feature type="region of interest" description="Disordered" evidence="1">
    <location>
        <begin position="1"/>
        <end position="39"/>
    </location>
</feature>
<evidence type="ECO:0000256" key="1">
    <source>
        <dbReference type="SAM" id="MobiDB-lite"/>
    </source>
</evidence>
<dbReference type="AlphaFoldDB" id="A0ABD2ZIB9"/>
<comment type="caution">
    <text evidence="2">The sequence shown here is derived from an EMBL/GenBank/DDBJ whole genome shotgun (WGS) entry which is preliminary data.</text>
</comment>
<gene>
    <name evidence="2" type="ORF">ACH5RR_021478</name>
</gene>
<organism evidence="2 3">
    <name type="scientific">Cinchona calisaya</name>
    <dbReference type="NCBI Taxonomy" id="153742"/>
    <lineage>
        <taxon>Eukaryota</taxon>
        <taxon>Viridiplantae</taxon>
        <taxon>Streptophyta</taxon>
        <taxon>Embryophyta</taxon>
        <taxon>Tracheophyta</taxon>
        <taxon>Spermatophyta</taxon>
        <taxon>Magnoliopsida</taxon>
        <taxon>eudicotyledons</taxon>
        <taxon>Gunneridae</taxon>
        <taxon>Pentapetalae</taxon>
        <taxon>asterids</taxon>
        <taxon>lamiids</taxon>
        <taxon>Gentianales</taxon>
        <taxon>Rubiaceae</taxon>
        <taxon>Cinchonoideae</taxon>
        <taxon>Cinchoneae</taxon>
        <taxon>Cinchona</taxon>
    </lineage>
</organism>